<evidence type="ECO:0000313" key="2">
    <source>
        <dbReference type="EMBL" id="RYB95753.1"/>
    </source>
</evidence>
<dbReference type="PROSITE" id="PS50965">
    <property type="entry name" value="NERD"/>
    <property type="match status" value="1"/>
</dbReference>
<organism evidence="2 3">
    <name type="scientific">Nocardioides oleivorans</name>
    <dbReference type="NCBI Taxonomy" id="273676"/>
    <lineage>
        <taxon>Bacteria</taxon>
        <taxon>Bacillati</taxon>
        <taxon>Actinomycetota</taxon>
        <taxon>Actinomycetes</taxon>
        <taxon>Propionibacteriales</taxon>
        <taxon>Nocardioidaceae</taxon>
        <taxon>Nocardioides</taxon>
    </lineage>
</organism>
<name>A0A4Q2S613_9ACTN</name>
<dbReference type="AlphaFoldDB" id="A0A4Q2S613"/>
<dbReference type="OrthoDB" id="4246706at2"/>
<evidence type="ECO:0000313" key="3">
    <source>
        <dbReference type="Proteomes" id="UP000294071"/>
    </source>
</evidence>
<accession>A0A4Q2S613</accession>
<dbReference type="EMBL" id="SDWT01000001">
    <property type="protein sequence ID" value="RYB95753.1"/>
    <property type="molecule type" value="Genomic_DNA"/>
</dbReference>
<comment type="caution">
    <text evidence="2">The sequence shown here is derived from an EMBL/GenBank/DDBJ whole genome shotgun (WGS) entry which is preliminary data.</text>
</comment>
<dbReference type="Proteomes" id="UP000294071">
    <property type="component" value="Unassembled WGS sequence"/>
</dbReference>
<gene>
    <name evidence="2" type="ORF">EUA93_04695</name>
</gene>
<reference evidence="2 3" key="1">
    <citation type="submission" date="2019-01" db="EMBL/GenBank/DDBJ databases">
        <title>Novel species of Nocardioides.</title>
        <authorList>
            <person name="Liu Q."/>
            <person name="Xin Y.-H."/>
        </authorList>
    </citation>
    <scope>NUCLEOTIDE SEQUENCE [LARGE SCALE GENOMIC DNA]</scope>
    <source>
        <strain evidence="2 3">CGMCC 4.6882</strain>
    </source>
</reference>
<evidence type="ECO:0000259" key="1">
    <source>
        <dbReference type="PROSITE" id="PS50965"/>
    </source>
</evidence>
<dbReference type="Pfam" id="PF08378">
    <property type="entry name" value="NERD"/>
    <property type="match status" value="1"/>
</dbReference>
<feature type="domain" description="NERD" evidence="1">
    <location>
        <begin position="97"/>
        <end position="214"/>
    </location>
</feature>
<keyword evidence="3" id="KW-1185">Reference proteome</keyword>
<dbReference type="InterPro" id="IPR011528">
    <property type="entry name" value="NERD"/>
</dbReference>
<sequence length="261" mass="29024">MRLRYAGNCRICEAALPAKTEAVYERETKTVRCLTHDHHVPEPVAEVDISEAGSSARREFERRKAAREQRIRDKHPRLGGLILALSDEPQSTTAWNAGAVGEERLGRRLNSLQSETCRILHDRRIPGSRANIDQLAVTPTGVYVIDAKRYSGRPQLRVEGGLLRPRVERLMVGRRDCTKLVDGVLKQIEIVRTIVGDPIPVHGVLCFVDADWPLIGGSFTTRDVQVLWPKRLQPTLGSPGALDADVIDRAHRDLATTLPSA</sequence>
<protein>
    <submittedName>
        <fullName evidence="2">NERD domain-containing protein</fullName>
    </submittedName>
</protein>
<proteinExistence type="predicted"/>